<protein>
    <submittedName>
        <fullName evidence="1">Uncharacterized protein</fullName>
    </submittedName>
</protein>
<comment type="caution">
    <text evidence="1">The sequence shown here is derived from an EMBL/GenBank/DDBJ whole genome shotgun (WGS) entry which is preliminary data.</text>
</comment>
<reference evidence="1 2" key="1">
    <citation type="submission" date="2024-09" db="EMBL/GenBank/DDBJ databases">
        <authorList>
            <person name="Sun Q."/>
            <person name="Mori K."/>
        </authorList>
    </citation>
    <scope>NUCLEOTIDE SEQUENCE [LARGE SCALE GENOMIC DNA]</scope>
    <source>
        <strain evidence="1 2">JCM 6917</strain>
    </source>
</reference>
<sequence length="299" mass="33305">MPTATPIPLSPDVIEYVRGVFFDVNERVTARLDRMPTVHEETLDFAFVDAVAEAQGPHLLPSGTLVDIDVHFVGGGRHWDRWEVADIGFIVTFRLDNTLLRTKVVLLQSKRLYPRESEFIEDEGITRPGGFGSLMRPSLPASLGSRTFRFDEACRYKALQVGDTQWQAISHYEKEYNLPVHYLLYHPHSIPTQASIPVAIPLERPIAPPDVGAHVLSGEALRLLTREFSRNYAPSYGELRDGHGQVGYGLPEFVVGRVLSCLDGYVVDDATDNEGLRRVFSQRGAPIAAAVRMDINLPG</sequence>
<gene>
    <name evidence="1" type="ORF">ACFF45_32615</name>
</gene>
<organism evidence="1 2">
    <name type="scientific">Streptomyces cinereospinus</name>
    <dbReference type="NCBI Taxonomy" id="285561"/>
    <lineage>
        <taxon>Bacteria</taxon>
        <taxon>Bacillati</taxon>
        <taxon>Actinomycetota</taxon>
        <taxon>Actinomycetes</taxon>
        <taxon>Kitasatosporales</taxon>
        <taxon>Streptomycetaceae</taxon>
        <taxon>Streptomyces</taxon>
    </lineage>
</organism>
<proteinExistence type="predicted"/>
<dbReference type="EMBL" id="JBHMCY010000100">
    <property type="protein sequence ID" value="MFB9467301.1"/>
    <property type="molecule type" value="Genomic_DNA"/>
</dbReference>
<dbReference type="RefSeq" id="WP_381350522.1">
    <property type="nucleotide sequence ID" value="NZ_JBHMCY010000100.1"/>
</dbReference>
<evidence type="ECO:0000313" key="2">
    <source>
        <dbReference type="Proteomes" id="UP001589709"/>
    </source>
</evidence>
<name>A0ABV5NAN2_9ACTN</name>
<evidence type="ECO:0000313" key="1">
    <source>
        <dbReference type="EMBL" id="MFB9467301.1"/>
    </source>
</evidence>
<dbReference type="Proteomes" id="UP001589709">
    <property type="component" value="Unassembled WGS sequence"/>
</dbReference>
<accession>A0ABV5NAN2</accession>
<keyword evidence="2" id="KW-1185">Reference proteome</keyword>